<organism evidence="2 3">
    <name type="scientific">Auxenochlorella protothecoides</name>
    <name type="common">Green microalga</name>
    <name type="synonym">Chlorella protothecoides</name>
    <dbReference type="NCBI Taxonomy" id="3075"/>
    <lineage>
        <taxon>Eukaryota</taxon>
        <taxon>Viridiplantae</taxon>
        <taxon>Chlorophyta</taxon>
        <taxon>core chlorophytes</taxon>
        <taxon>Trebouxiophyceae</taxon>
        <taxon>Chlorellales</taxon>
        <taxon>Chlorellaceae</taxon>
        <taxon>Auxenochlorella</taxon>
    </lineage>
</organism>
<evidence type="ECO:0000313" key="3">
    <source>
        <dbReference type="Proteomes" id="UP000279271"/>
    </source>
</evidence>
<feature type="compositionally biased region" description="Pro residues" evidence="1">
    <location>
        <begin position="38"/>
        <end position="47"/>
    </location>
</feature>
<accession>A0A3M7L8L7</accession>
<feature type="non-terminal residue" evidence="2">
    <location>
        <position position="179"/>
    </location>
</feature>
<dbReference type="EMBL" id="QOKY01000039">
    <property type="protein sequence ID" value="RMZ57816.1"/>
    <property type="molecule type" value="Genomic_DNA"/>
</dbReference>
<gene>
    <name evidence="2" type="ORF">APUTEX25_001698</name>
</gene>
<dbReference type="AlphaFoldDB" id="A0A3M7L8L7"/>
<reference evidence="3" key="1">
    <citation type="journal article" date="2018" name="Algal Res.">
        <title>Characterization of plant carbon substrate utilization by Auxenochlorella protothecoides.</title>
        <authorList>
            <person name="Vogler B.W."/>
            <person name="Starkenburg S.R."/>
            <person name="Sudasinghe N."/>
            <person name="Schambach J.Y."/>
            <person name="Rollin J.A."/>
            <person name="Pattathil S."/>
            <person name="Barry A.N."/>
        </authorList>
    </citation>
    <scope>NUCLEOTIDE SEQUENCE [LARGE SCALE GENOMIC DNA]</scope>
    <source>
        <strain evidence="3">UTEX 25</strain>
    </source>
</reference>
<dbReference type="Proteomes" id="UP000279271">
    <property type="component" value="Unassembled WGS sequence"/>
</dbReference>
<name>A0A3M7L8L7_AUXPR</name>
<sequence length="179" mass="20166">PGARRGSVWWPRSSAPRQMRMRWRCGPQTGPGTRDRPGAPPRPPPWPRRLGAGMSRSSWRRCSCSRACGRGPARPRWLLGGARVPQDPAPQAPAQQFQTRAWPRARCTAWRCSSTPPWPWPPMRPWFAPAWKARPATCAARTSSCAGSRRTRVCWGARGWRRWAPEPRRPAALDPSPPP</sequence>
<feature type="region of interest" description="Disordered" evidence="1">
    <location>
        <begin position="1"/>
        <end position="54"/>
    </location>
</feature>
<evidence type="ECO:0000313" key="2">
    <source>
        <dbReference type="EMBL" id="RMZ57816.1"/>
    </source>
</evidence>
<comment type="caution">
    <text evidence="2">The sequence shown here is derived from an EMBL/GenBank/DDBJ whole genome shotgun (WGS) entry which is preliminary data.</text>
</comment>
<protein>
    <submittedName>
        <fullName evidence="2">Uncharacterized protein</fullName>
    </submittedName>
</protein>
<feature type="non-terminal residue" evidence="2">
    <location>
        <position position="1"/>
    </location>
</feature>
<evidence type="ECO:0000256" key="1">
    <source>
        <dbReference type="SAM" id="MobiDB-lite"/>
    </source>
</evidence>
<proteinExistence type="predicted"/>
<feature type="region of interest" description="Disordered" evidence="1">
    <location>
        <begin position="79"/>
        <end position="100"/>
    </location>
</feature>